<dbReference type="OrthoDB" id="2972745at2"/>
<keyword evidence="2" id="KW-1185">Reference proteome</keyword>
<protein>
    <submittedName>
        <fullName evidence="1">Uncharacterized protein</fullName>
    </submittedName>
</protein>
<sequence length="95" mass="10756">MERPDLKQLAQEWKEQSKPIITQALVNGASQMSKNMNNAAKEANQSPKILFGIIRNTVTNGLLSTSQDIMANSLDIIRKDRNKGFQQEKQKQEEV</sequence>
<accession>A0A7C8GU17</accession>
<gene>
    <name evidence="1" type="ORF">F9U64_09680</name>
</gene>
<dbReference type="EMBL" id="WEID01000047">
    <property type="protein sequence ID" value="KAB8136769.1"/>
    <property type="molecule type" value="Genomic_DNA"/>
</dbReference>
<comment type="caution">
    <text evidence="1">The sequence shown here is derived from an EMBL/GenBank/DDBJ whole genome shotgun (WGS) entry which is preliminary data.</text>
</comment>
<organism evidence="1 2">
    <name type="scientific">Gracilibacillus oryzae</name>
    <dbReference type="NCBI Taxonomy" id="1672701"/>
    <lineage>
        <taxon>Bacteria</taxon>
        <taxon>Bacillati</taxon>
        <taxon>Bacillota</taxon>
        <taxon>Bacilli</taxon>
        <taxon>Bacillales</taxon>
        <taxon>Bacillaceae</taxon>
        <taxon>Gracilibacillus</taxon>
    </lineage>
</organism>
<dbReference type="RefSeq" id="WP_153402853.1">
    <property type="nucleotide sequence ID" value="NZ_ML762429.1"/>
</dbReference>
<proteinExistence type="predicted"/>
<dbReference type="AlphaFoldDB" id="A0A7C8GU17"/>
<name>A0A7C8GU17_9BACI</name>
<evidence type="ECO:0000313" key="1">
    <source>
        <dbReference type="EMBL" id="KAB8136769.1"/>
    </source>
</evidence>
<reference evidence="1 2" key="1">
    <citation type="submission" date="2019-10" db="EMBL/GenBank/DDBJ databases">
        <title>Gracilibacillus sp. nov. isolated from rice seeds.</title>
        <authorList>
            <person name="He S."/>
        </authorList>
    </citation>
    <scope>NUCLEOTIDE SEQUENCE [LARGE SCALE GENOMIC DNA]</scope>
    <source>
        <strain evidence="1 2">TD8</strain>
    </source>
</reference>
<dbReference type="Proteomes" id="UP000480246">
    <property type="component" value="Unassembled WGS sequence"/>
</dbReference>
<evidence type="ECO:0000313" key="2">
    <source>
        <dbReference type="Proteomes" id="UP000480246"/>
    </source>
</evidence>